<proteinExistence type="predicted"/>
<dbReference type="KEGG" id="nga:Ngar_c06560"/>
<dbReference type="AlphaFoldDB" id="K0IM65"/>
<evidence type="ECO:0000313" key="2">
    <source>
        <dbReference type="Proteomes" id="UP000008037"/>
    </source>
</evidence>
<dbReference type="InParanoid" id="K0IM65"/>
<dbReference type="BioCyc" id="CNIT1237085:G1324-654-MONOMER"/>
<gene>
    <name evidence="1" type="ordered locus">Ngar_c06560</name>
</gene>
<dbReference type="HOGENOM" id="CLU_2340268_0_0_2"/>
<protein>
    <submittedName>
        <fullName evidence="1">Uncharacterized protein</fullName>
    </submittedName>
</protein>
<name>K0IM65_NITGG</name>
<dbReference type="Proteomes" id="UP000008037">
    <property type="component" value="Chromosome"/>
</dbReference>
<dbReference type="GeneID" id="13795051"/>
<sequence>MNFKIVVEFDTDNIGTKEKSAYDFYDGIDNYEIVSRIVDEPKAQVGDRIRVGNVYDFQHLPWHKGDMGIMYDIETTEDGLRKLWVGKMGQRQRPILS</sequence>
<accession>K0IM65</accession>
<reference evidence="1 2" key="1">
    <citation type="journal article" date="2012" name="Environ. Microbiol.">
        <title>The genome of the ammonia-oxidizing Candidatus Nitrososphaera gargensis: insights into metabolic versatility and environmental adaptations.</title>
        <authorList>
            <person name="Spang A."/>
            <person name="Poehlein A."/>
            <person name="Offre P."/>
            <person name="Zumbragel S."/>
            <person name="Haider S."/>
            <person name="Rychlik N."/>
            <person name="Nowka B."/>
            <person name="Schmeisser C."/>
            <person name="Lebedeva E.V."/>
            <person name="Rattei T."/>
            <person name="Bohm C."/>
            <person name="Schmid M."/>
            <person name="Galushko A."/>
            <person name="Hatzenpichler R."/>
            <person name="Weinmaier T."/>
            <person name="Daniel R."/>
            <person name="Schleper C."/>
            <person name="Spieck E."/>
            <person name="Streit W."/>
            <person name="Wagner M."/>
        </authorList>
    </citation>
    <scope>NUCLEOTIDE SEQUENCE [LARGE SCALE GENOMIC DNA]</scope>
    <source>
        <strain evidence="2">Ga9.2</strain>
    </source>
</reference>
<evidence type="ECO:0000313" key="1">
    <source>
        <dbReference type="EMBL" id="AFU57599.1"/>
    </source>
</evidence>
<keyword evidence="2" id="KW-1185">Reference proteome</keyword>
<dbReference type="RefSeq" id="WP_015018145.1">
    <property type="nucleotide sequence ID" value="NC_018719.1"/>
</dbReference>
<dbReference type="EMBL" id="CP002408">
    <property type="protein sequence ID" value="AFU57599.1"/>
    <property type="molecule type" value="Genomic_DNA"/>
</dbReference>
<organism evidence="1 2">
    <name type="scientific">Nitrososphaera gargensis (strain Ga9.2)</name>
    <dbReference type="NCBI Taxonomy" id="1237085"/>
    <lineage>
        <taxon>Archaea</taxon>
        <taxon>Nitrososphaerota</taxon>
        <taxon>Nitrososphaeria</taxon>
        <taxon>Nitrososphaerales</taxon>
        <taxon>Nitrososphaeraceae</taxon>
        <taxon>Nitrososphaera</taxon>
    </lineage>
</organism>